<reference evidence="2" key="1">
    <citation type="journal article" date="2015" name="BMC Genomics">
        <title>Draft genome of a commonly misdiagnosed multidrug resistant pathogen Candida auris.</title>
        <authorList>
            <person name="Chatterjee S."/>
            <person name="Alampalli S.V."/>
            <person name="Nageshan R.K."/>
            <person name="Chettiar S.T."/>
            <person name="Joshi S."/>
            <person name="Tatu U.S."/>
        </authorList>
    </citation>
    <scope>NUCLEOTIDE SEQUENCE [LARGE SCALE GENOMIC DNA]</scope>
    <source>
        <strain evidence="2">6684</strain>
    </source>
</reference>
<dbReference type="EMBL" id="LGST01000033">
    <property type="protein sequence ID" value="KND98348.1"/>
    <property type="molecule type" value="Genomic_DNA"/>
</dbReference>
<dbReference type="Proteomes" id="UP000037122">
    <property type="component" value="Unassembled WGS sequence"/>
</dbReference>
<evidence type="ECO:0000313" key="2">
    <source>
        <dbReference type="Proteomes" id="UP000037122"/>
    </source>
</evidence>
<dbReference type="AlphaFoldDB" id="A0A0L0NWF6"/>
<proteinExistence type="predicted"/>
<accession>A0A0L0NWF6</accession>
<protein>
    <submittedName>
        <fullName evidence="1">Uncharacterized protein</fullName>
    </submittedName>
</protein>
<comment type="caution">
    <text evidence="1">The sequence shown here is derived from an EMBL/GenBank/DDBJ whole genome shotgun (WGS) entry which is preliminary data.</text>
</comment>
<organism evidence="1 2">
    <name type="scientific">Candidozyma auris</name>
    <name type="common">Yeast</name>
    <name type="synonym">Candida auris</name>
    <dbReference type="NCBI Taxonomy" id="498019"/>
    <lineage>
        <taxon>Eukaryota</taxon>
        <taxon>Fungi</taxon>
        <taxon>Dikarya</taxon>
        <taxon>Ascomycota</taxon>
        <taxon>Saccharomycotina</taxon>
        <taxon>Pichiomycetes</taxon>
        <taxon>Metschnikowiaceae</taxon>
        <taxon>Candidozyma</taxon>
    </lineage>
</organism>
<sequence length="84" mass="9443">MQVFHKKKKKQKKKLSRAGPAKAVLVYTNILSLTTSSVVRQRPVTSIAVLQHYHQGKMCANQSVLIQLRSVSEQCKQPRQTIAA</sequence>
<gene>
    <name evidence="1" type="ORF">QG37_04878</name>
</gene>
<name>A0A0L0NWF6_CANAR</name>
<evidence type="ECO:0000313" key="1">
    <source>
        <dbReference type="EMBL" id="KND98348.1"/>
    </source>
</evidence>
<dbReference type="VEuPathDB" id="FungiDB:QG37_04878"/>